<feature type="transmembrane region" description="Helical" evidence="1">
    <location>
        <begin position="436"/>
        <end position="457"/>
    </location>
</feature>
<proteinExistence type="predicted"/>
<accession>A0A6N9HHP5</accession>
<dbReference type="EMBL" id="WWCJ01000007">
    <property type="protein sequence ID" value="MYN02797.1"/>
    <property type="molecule type" value="Genomic_DNA"/>
</dbReference>
<reference evidence="2 3" key="1">
    <citation type="submission" date="2019-12" db="EMBL/GenBank/DDBJ databases">
        <title>Novel species isolated from a subtropical stream in China.</title>
        <authorList>
            <person name="Lu H."/>
        </authorList>
    </citation>
    <scope>NUCLEOTIDE SEQUENCE [LARGE SCALE GENOMIC DNA]</scope>
    <source>
        <strain evidence="2 3">DS3</strain>
    </source>
</reference>
<organism evidence="2 3">
    <name type="scientific">Pseudoduganella guangdongensis</name>
    <dbReference type="NCBI Taxonomy" id="2692179"/>
    <lineage>
        <taxon>Bacteria</taxon>
        <taxon>Pseudomonadati</taxon>
        <taxon>Pseudomonadota</taxon>
        <taxon>Betaproteobacteria</taxon>
        <taxon>Burkholderiales</taxon>
        <taxon>Oxalobacteraceae</taxon>
        <taxon>Telluria group</taxon>
        <taxon>Pseudoduganella</taxon>
    </lineage>
</organism>
<name>A0A6N9HHP5_9BURK</name>
<keyword evidence="1" id="KW-0812">Transmembrane</keyword>
<sequence>MSALLLAAAVAATAPTDTPLDYTHVIPLTVQGKPGVVQLQLPRDAYLNARTAGLHDVRVFDANGTAQPFALRQPQATAKTSQRTLPVRVFPLMAERADAPLAGLEVSTATDGRVVSVRLPGAPKQTAAQAGSRERLAGLVLDLRQEGAAEPPLVNALQFTLPSGRSTYTGQVWLEASDDLKQWEAVGVAELSWLSNASDETLANDKLEFPARPMRYARLSWRAGDPLQFAAITAQSPVHGLVTPATESLLLQAQPGREARDLQYSKPIGITPTRLGLQLSGGNVVLPATLGSYRQQQRRSDQYRFDPAVHTTFYRLEQDGKARESGDITVPGWLGEQWVLRFEQPPSIKPAMRISWEPATLVFVAGGTPPYTLAVGRAKAAPAARDIGDVAPGFTPAELHSLQRATPGAAREQVAALADAAKRSSADSAAAQRRLMLLWGVLLLGVAVVAAMVWRLLRQPEQA</sequence>
<evidence type="ECO:0000313" key="2">
    <source>
        <dbReference type="EMBL" id="MYN02797.1"/>
    </source>
</evidence>
<keyword evidence="1" id="KW-1133">Transmembrane helix</keyword>
<evidence type="ECO:0000313" key="3">
    <source>
        <dbReference type="Proteomes" id="UP000448575"/>
    </source>
</evidence>
<dbReference type="RefSeq" id="WP_161025787.1">
    <property type="nucleotide sequence ID" value="NZ_WWCJ01000007.1"/>
</dbReference>
<evidence type="ECO:0000256" key="1">
    <source>
        <dbReference type="SAM" id="Phobius"/>
    </source>
</evidence>
<keyword evidence="1" id="KW-0472">Membrane</keyword>
<keyword evidence="3" id="KW-1185">Reference proteome</keyword>
<gene>
    <name evidence="2" type="ORF">GTP41_11875</name>
</gene>
<dbReference type="Proteomes" id="UP000448575">
    <property type="component" value="Unassembled WGS sequence"/>
</dbReference>
<dbReference type="InterPro" id="IPR025060">
    <property type="entry name" value="DUF3999"/>
</dbReference>
<dbReference type="AlphaFoldDB" id="A0A6N9HHP5"/>
<comment type="caution">
    <text evidence="2">The sequence shown here is derived from an EMBL/GenBank/DDBJ whole genome shotgun (WGS) entry which is preliminary data.</text>
</comment>
<dbReference type="Pfam" id="PF13163">
    <property type="entry name" value="DUF3999"/>
    <property type="match status" value="1"/>
</dbReference>
<protein>
    <submittedName>
        <fullName evidence="2">DUF3999 family protein</fullName>
    </submittedName>
</protein>